<feature type="domain" description="EccD-like transmembrane" evidence="8">
    <location>
        <begin position="119"/>
        <end position="461"/>
    </location>
</feature>
<comment type="similarity">
    <text evidence="2">Belongs to the EccD/Snm4 family.</text>
</comment>
<evidence type="ECO:0000256" key="1">
    <source>
        <dbReference type="ARBA" id="ARBA00004651"/>
    </source>
</evidence>
<evidence type="ECO:0000256" key="3">
    <source>
        <dbReference type="ARBA" id="ARBA00022475"/>
    </source>
</evidence>
<feature type="transmembrane region" description="Helical" evidence="7">
    <location>
        <begin position="432"/>
        <end position="452"/>
    </location>
</feature>
<evidence type="ECO:0000256" key="2">
    <source>
        <dbReference type="ARBA" id="ARBA00006162"/>
    </source>
</evidence>
<feature type="transmembrane region" description="Helical" evidence="7">
    <location>
        <begin position="397"/>
        <end position="420"/>
    </location>
</feature>
<dbReference type="Gene3D" id="3.10.20.90">
    <property type="entry name" value="Phosphatidylinositol 3-kinase Catalytic Subunit, Chain A, domain 1"/>
    <property type="match status" value="1"/>
</dbReference>
<reference evidence="9 10" key="1">
    <citation type="journal article" date="2019" name="Int. J. Syst. Evol. Microbiol.">
        <title>The Global Catalogue of Microorganisms (GCM) 10K type strain sequencing project: providing services to taxonomists for standard genome sequencing and annotation.</title>
        <authorList>
            <consortium name="The Broad Institute Genomics Platform"/>
            <consortium name="The Broad Institute Genome Sequencing Center for Infectious Disease"/>
            <person name="Wu L."/>
            <person name="Ma J."/>
        </authorList>
    </citation>
    <scope>NUCLEOTIDE SEQUENCE [LARGE SCALE GENOMIC DNA]</scope>
    <source>
        <strain evidence="9 10">JCM 6835</strain>
    </source>
</reference>
<evidence type="ECO:0000256" key="7">
    <source>
        <dbReference type="SAM" id="Phobius"/>
    </source>
</evidence>
<dbReference type="InterPro" id="IPR024962">
    <property type="entry name" value="YukD-like"/>
</dbReference>
<dbReference type="InterPro" id="IPR044049">
    <property type="entry name" value="EccD_transm"/>
</dbReference>
<keyword evidence="5 7" id="KW-1133">Transmembrane helix</keyword>
<protein>
    <submittedName>
        <fullName evidence="9">Type VII secretion integral membrane protein EccD</fullName>
    </submittedName>
</protein>
<feature type="transmembrane region" description="Helical" evidence="7">
    <location>
        <begin position="117"/>
        <end position="142"/>
    </location>
</feature>
<dbReference type="Pfam" id="PF08817">
    <property type="entry name" value="YukD"/>
    <property type="match status" value="1"/>
</dbReference>
<gene>
    <name evidence="9" type="primary">eccD_2</name>
    <name evidence="9" type="ORF">GCM10010412_091610</name>
</gene>
<dbReference type="EMBL" id="BAAATE010000046">
    <property type="protein sequence ID" value="GAA2697027.1"/>
    <property type="molecule type" value="Genomic_DNA"/>
</dbReference>
<dbReference type="Proteomes" id="UP001501666">
    <property type="component" value="Unassembled WGS sequence"/>
</dbReference>
<accession>A0ABN3T9F7</accession>
<evidence type="ECO:0000256" key="4">
    <source>
        <dbReference type="ARBA" id="ARBA00022692"/>
    </source>
</evidence>
<organism evidence="9 10">
    <name type="scientific">Nonomuraea recticatena</name>
    <dbReference type="NCBI Taxonomy" id="46178"/>
    <lineage>
        <taxon>Bacteria</taxon>
        <taxon>Bacillati</taxon>
        <taxon>Actinomycetota</taxon>
        <taxon>Actinomycetes</taxon>
        <taxon>Streptosporangiales</taxon>
        <taxon>Streptosporangiaceae</taxon>
        <taxon>Nonomuraea</taxon>
    </lineage>
</organism>
<dbReference type="RefSeq" id="WP_346156252.1">
    <property type="nucleotide sequence ID" value="NZ_BAAATE010000046.1"/>
</dbReference>
<feature type="transmembrane region" description="Helical" evidence="7">
    <location>
        <begin position="320"/>
        <end position="338"/>
    </location>
</feature>
<feature type="transmembrane region" description="Helical" evidence="7">
    <location>
        <begin position="204"/>
        <end position="227"/>
    </location>
</feature>
<keyword evidence="4 7" id="KW-0812">Transmembrane</keyword>
<evidence type="ECO:0000259" key="8">
    <source>
        <dbReference type="Pfam" id="PF19053"/>
    </source>
</evidence>
<comment type="subcellular location">
    <subcellularLocation>
        <location evidence="1">Cell membrane</location>
        <topology evidence="1">Multi-pass membrane protein</topology>
    </subcellularLocation>
</comment>
<evidence type="ECO:0000256" key="5">
    <source>
        <dbReference type="ARBA" id="ARBA00022989"/>
    </source>
</evidence>
<feature type="transmembrane region" description="Helical" evidence="7">
    <location>
        <begin position="344"/>
        <end position="360"/>
    </location>
</feature>
<feature type="transmembrane region" description="Helical" evidence="7">
    <location>
        <begin position="178"/>
        <end position="198"/>
    </location>
</feature>
<feature type="transmembrane region" description="Helical" evidence="7">
    <location>
        <begin position="234"/>
        <end position="254"/>
    </location>
</feature>
<evidence type="ECO:0000313" key="10">
    <source>
        <dbReference type="Proteomes" id="UP001501666"/>
    </source>
</evidence>
<feature type="transmembrane region" description="Helical" evidence="7">
    <location>
        <begin position="372"/>
        <end position="391"/>
    </location>
</feature>
<sequence>MSATGTNLCKVTVITPRRSLDLGLPSDMPLADIVPTLLRIAGEGLAEAGLAHGGWVLQRMGGKPFDLNESLAELAVHDGELLHLRPLGYELPEVAFDDVADAIATGVRERTIRWAPFATRACGLGTTACGLGVAVVTLLFAGPPWPPVAVMAGAIALILLMVALALSKAVGDPGGGAVLGYAGLPYGFLAGLLGPASITPLAGLGAPHLLSAFGVTLMVATTTGFAVTEALATFVGIAAASFCGLAGTAIVLIFDMSAAGVAAVLATLALAMTTVIPSLSFRLAGLPLPTLPTTAEELRREVGELDGQMVIDKTVVADRFCTGLLGGVAMVGIGAQIILVAEGTSVTMVTSLAISAGLLLRARVFEGRGQRLWLLTAGLLGLNLLAIALAVNISSEGVLFGVVPSLVVIALVVSGVALGLTRAKPSPLWGRLADITDILLMISLIPLALAVFDTYEMIRGLVS</sequence>
<name>A0ABN3T9F7_9ACTN</name>
<comment type="caution">
    <text evidence="9">The sequence shown here is derived from an EMBL/GenBank/DDBJ whole genome shotgun (WGS) entry which is preliminary data.</text>
</comment>
<evidence type="ECO:0000256" key="6">
    <source>
        <dbReference type="ARBA" id="ARBA00023136"/>
    </source>
</evidence>
<dbReference type="PIRSF" id="PIRSF017804">
    <property type="entry name" value="Secretion_EccD1"/>
    <property type="match status" value="1"/>
</dbReference>
<keyword evidence="6 7" id="KW-0472">Membrane</keyword>
<feature type="transmembrane region" description="Helical" evidence="7">
    <location>
        <begin position="148"/>
        <end position="166"/>
    </location>
</feature>
<dbReference type="InterPro" id="IPR006707">
    <property type="entry name" value="T7SS_EccD"/>
</dbReference>
<keyword evidence="10" id="KW-1185">Reference proteome</keyword>
<dbReference type="NCBIfam" id="TIGR03920">
    <property type="entry name" value="T7SS_EccD"/>
    <property type="match status" value="1"/>
</dbReference>
<feature type="transmembrane region" description="Helical" evidence="7">
    <location>
        <begin position="260"/>
        <end position="281"/>
    </location>
</feature>
<dbReference type="Pfam" id="PF19053">
    <property type="entry name" value="EccD"/>
    <property type="match status" value="1"/>
</dbReference>
<keyword evidence="3" id="KW-1003">Cell membrane</keyword>
<evidence type="ECO:0000313" key="9">
    <source>
        <dbReference type="EMBL" id="GAA2697027.1"/>
    </source>
</evidence>
<proteinExistence type="inferred from homology"/>